<dbReference type="GO" id="GO:0006310">
    <property type="term" value="P:DNA recombination"/>
    <property type="evidence" value="ECO:0007669"/>
    <property type="project" value="UniProtKB-KW"/>
</dbReference>
<evidence type="ECO:0000313" key="5">
    <source>
        <dbReference type="Proteomes" id="UP000472265"/>
    </source>
</evidence>
<reference evidence="4" key="1">
    <citation type="submission" date="2021-04" db="EMBL/GenBank/DDBJ databases">
        <authorList>
            <consortium name="Wellcome Sanger Institute Data Sharing"/>
        </authorList>
    </citation>
    <scope>NUCLEOTIDE SEQUENCE [LARGE SCALE GENOMIC DNA]</scope>
</reference>
<dbReference type="PANTHER" id="PTHR10492:SF95">
    <property type="entry name" value="HELITRON HELICASE-LIKE DOMAIN-CONTAINING PROTEIN"/>
    <property type="match status" value="1"/>
</dbReference>
<organism evidence="4 5">
    <name type="scientific">Sparus aurata</name>
    <name type="common">Gilthead sea bream</name>
    <dbReference type="NCBI Taxonomy" id="8175"/>
    <lineage>
        <taxon>Eukaryota</taxon>
        <taxon>Metazoa</taxon>
        <taxon>Chordata</taxon>
        <taxon>Craniata</taxon>
        <taxon>Vertebrata</taxon>
        <taxon>Euteleostomi</taxon>
        <taxon>Actinopterygii</taxon>
        <taxon>Neopterygii</taxon>
        <taxon>Teleostei</taxon>
        <taxon>Neoteleostei</taxon>
        <taxon>Acanthomorphata</taxon>
        <taxon>Eupercaria</taxon>
        <taxon>Spariformes</taxon>
        <taxon>Sparidae</taxon>
        <taxon>Sparus</taxon>
    </lineage>
</organism>
<keyword evidence="1" id="KW-0233">DNA recombination</keyword>
<keyword evidence="1" id="KW-0347">Helicase</keyword>
<dbReference type="InterPro" id="IPR027417">
    <property type="entry name" value="P-loop_NTPase"/>
</dbReference>
<dbReference type="GO" id="GO:0016787">
    <property type="term" value="F:hydrolase activity"/>
    <property type="evidence" value="ECO:0007669"/>
    <property type="project" value="UniProtKB-KW"/>
</dbReference>
<dbReference type="GO" id="GO:0043139">
    <property type="term" value="F:5'-3' DNA helicase activity"/>
    <property type="evidence" value="ECO:0007669"/>
    <property type="project" value="UniProtKB-EC"/>
</dbReference>
<dbReference type="GO" id="GO:0000723">
    <property type="term" value="P:telomere maintenance"/>
    <property type="evidence" value="ECO:0007669"/>
    <property type="project" value="InterPro"/>
</dbReference>
<dbReference type="InterPro" id="IPR010285">
    <property type="entry name" value="DNA_helicase_pif1-like_DEAD"/>
</dbReference>
<feature type="coiled-coil region" evidence="2">
    <location>
        <begin position="201"/>
        <end position="228"/>
    </location>
</feature>
<dbReference type="OMA" id="HENSMCE"/>
<dbReference type="Gene3D" id="3.40.50.300">
    <property type="entry name" value="P-loop containing nucleotide triphosphate hydrolases"/>
    <property type="match status" value="1"/>
</dbReference>
<dbReference type="GeneTree" id="ENSGT00940000166217"/>
<dbReference type="InParanoid" id="A0A671WTD7"/>
<sequence length="617" mass="70206">MRHIVYPDVFQHFTYTQSTFILRKKRLSSPNDRMADTVGCIPMIAFNPHTAELFYLRVLLYRVPGPTSFRDLRKVGDVMMDTYLAACIAHGIVDNDNEVDSVMEEAANVTFGPALREVFANMLMFVLRGEHLQFWERHKRVLGEDFMHRAAVNEPDEYILNQVLLDLKDQVERHGFTLSGHFGLPEPNPLHDHNQTPRIIQHEIEHNMEELQANITHTENRLNHEQQTVIKTVMESVEKDLGKMVALDASSGTGKTFILCHILNKVRAEGKVALATAVSGIAATLLPKGTTFHSRTKCPLILTDESTCGVSEHDSTATLIRMTHLMVVDEVTMMDRRALEAADRTFQWLRGSAKPFGGITMVFSGDWRQILIVVPHGSSIEIIGRCCKSSYLWKNVETLRLTENMRISQAAEHQQAEEEFARFLLDLGEAKIPVVPEEGDPTWLCERVILCPTNSEVDIVNEYMSRYFQEKNMFATALTLQILKVTICTQLKQILPHLLVAKSVIGVNAGRALLIPRITLIPSDNIFPFTLRWKQFPVRPCFAMTVNKSQGQSLQHVGVFCTRDFFSRGQFYVAASRVGRSNRLRILALDEETKKKRHFLSNVFFTEVLTQEPWEPC</sequence>
<comment type="catalytic activity">
    <reaction evidence="1">
        <text>ATP + H2O = ADP + phosphate + H(+)</text>
        <dbReference type="Rhea" id="RHEA:13065"/>
        <dbReference type="ChEBI" id="CHEBI:15377"/>
        <dbReference type="ChEBI" id="CHEBI:15378"/>
        <dbReference type="ChEBI" id="CHEBI:30616"/>
        <dbReference type="ChEBI" id="CHEBI:43474"/>
        <dbReference type="ChEBI" id="CHEBI:456216"/>
        <dbReference type="EC" id="5.6.2.3"/>
    </reaction>
</comment>
<dbReference type="PANTHER" id="PTHR10492">
    <property type="match status" value="1"/>
</dbReference>
<accession>A0A671WTD7</accession>
<keyword evidence="1" id="KW-0234">DNA repair</keyword>
<keyword evidence="1" id="KW-0227">DNA damage</keyword>
<comment type="similarity">
    <text evidence="1">Belongs to the helicase family.</text>
</comment>
<keyword evidence="2" id="KW-0175">Coiled coil</keyword>
<keyword evidence="1" id="KW-0067">ATP-binding</keyword>
<proteinExistence type="inferred from homology"/>
<evidence type="ECO:0000256" key="1">
    <source>
        <dbReference type="RuleBase" id="RU363044"/>
    </source>
</evidence>
<dbReference type="GO" id="GO:0005524">
    <property type="term" value="F:ATP binding"/>
    <property type="evidence" value="ECO:0007669"/>
    <property type="project" value="UniProtKB-KW"/>
</dbReference>
<comment type="cofactor">
    <cofactor evidence="1">
        <name>Mg(2+)</name>
        <dbReference type="ChEBI" id="CHEBI:18420"/>
    </cofactor>
</comment>
<dbReference type="Pfam" id="PF05970">
    <property type="entry name" value="PIF1"/>
    <property type="match status" value="1"/>
</dbReference>
<keyword evidence="1" id="KW-0547">Nucleotide-binding</keyword>
<dbReference type="SUPFAM" id="SSF52540">
    <property type="entry name" value="P-loop containing nucleoside triphosphate hydrolases"/>
    <property type="match status" value="2"/>
</dbReference>
<dbReference type="Ensembl" id="ENSSAUT00010044489.1">
    <property type="protein sequence ID" value="ENSSAUP00010042263.1"/>
    <property type="gene ID" value="ENSSAUG00010017755.1"/>
</dbReference>
<reference evidence="4" key="3">
    <citation type="submission" date="2025-09" db="UniProtKB">
        <authorList>
            <consortium name="Ensembl"/>
        </authorList>
    </citation>
    <scope>IDENTIFICATION</scope>
</reference>
<evidence type="ECO:0000259" key="3">
    <source>
        <dbReference type="Pfam" id="PF05970"/>
    </source>
</evidence>
<evidence type="ECO:0000256" key="2">
    <source>
        <dbReference type="SAM" id="Coils"/>
    </source>
</evidence>
<keyword evidence="1" id="KW-0378">Hydrolase</keyword>
<evidence type="ECO:0000313" key="4">
    <source>
        <dbReference type="Ensembl" id="ENSSAUP00010042263.1"/>
    </source>
</evidence>
<name>A0A671WTD7_SPAAU</name>
<feature type="domain" description="DNA helicase Pif1-like DEAD-box helicase" evidence="3">
    <location>
        <begin position="222"/>
        <end position="433"/>
    </location>
</feature>
<dbReference type="AlphaFoldDB" id="A0A671WTD7"/>
<dbReference type="GO" id="GO:0006281">
    <property type="term" value="P:DNA repair"/>
    <property type="evidence" value="ECO:0007669"/>
    <property type="project" value="UniProtKB-KW"/>
</dbReference>
<dbReference type="EC" id="5.6.2.3" evidence="1"/>
<protein>
    <recommendedName>
        <fullName evidence="1">ATP-dependent DNA helicase</fullName>
        <ecNumber evidence="1">5.6.2.3</ecNumber>
    </recommendedName>
</protein>
<reference evidence="4" key="2">
    <citation type="submission" date="2025-08" db="UniProtKB">
        <authorList>
            <consortium name="Ensembl"/>
        </authorList>
    </citation>
    <scope>IDENTIFICATION</scope>
</reference>
<keyword evidence="5" id="KW-1185">Reference proteome</keyword>
<dbReference type="Proteomes" id="UP000472265">
    <property type="component" value="Chromosome 15"/>
</dbReference>